<organism evidence="1 2">
    <name type="scientific">Lentinula lateritia</name>
    <dbReference type="NCBI Taxonomy" id="40482"/>
    <lineage>
        <taxon>Eukaryota</taxon>
        <taxon>Fungi</taxon>
        <taxon>Dikarya</taxon>
        <taxon>Basidiomycota</taxon>
        <taxon>Agaricomycotina</taxon>
        <taxon>Agaricomycetes</taxon>
        <taxon>Agaricomycetidae</taxon>
        <taxon>Agaricales</taxon>
        <taxon>Marasmiineae</taxon>
        <taxon>Omphalotaceae</taxon>
        <taxon>Lentinula</taxon>
    </lineage>
</organism>
<protein>
    <submittedName>
        <fullName evidence="1">Uncharacterized protein</fullName>
    </submittedName>
</protein>
<comment type="caution">
    <text evidence="1">The sequence shown here is derived from an EMBL/GenBank/DDBJ whole genome shotgun (WGS) entry which is preliminary data.</text>
</comment>
<dbReference type="EMBL" id="JANVFT010000042">
    <property type="protein sequence ID" value="KAJ4491059.1"/>
    <property type="molecule type" value="Genomic_DNA"/>
</dbReference>
<feature type="non-terminal residue" evidence="1">
    <location>
        <position position="318"/>
    </location>
</feature>
<proteinExistence type="predicted"/>
<reference evidence="1" key="1">
    <citation type="submission" date="2022-08" db="EMBL/GenBank/DDBJ databases">
        <title>A Global Phylogenomic Analysis of the Shiitake Genus Lentinula.</title>
        <authorList>
            <consortium name="DOE Joint Genome Institute"/>
            <person name="Sierra-Patev S."/>
            <person name="Min B."/>
            <person name="Naranjo-Ortiz M."/>
            <person name="Looney B."/>
            <person name="Konkel Z."/>
            <person name="Slot J.C."/>
            <person name="Sakamoto Y."/>
            <person name="Steenwyk J.L."/>
            <person name="Rokas A."/>
            <person name="Carro J."/>
            <person name="Camarero S."/>
            <person name="Ferreira P."/>
            <person name="Molpeceres G."/>
            <person name="Ruiz-Duenas F.J."/>
            <person name="Serrano A."/>
            <person name="Henrissat B."/>
            <person name="Drula E."/>
            <person name="Hughes K.W."/>
            <person name="Mata J.L."/>
            <person name="Ishikawa N.K."/>
            <person name="Vargas-Isla R."/>
            <person name="Ushijima S."/>
            <person name="Smith C.A."/>
            <person name="Ahrendt S."/>
            <person name="Andreopoulos W."/>
            <person name="He G."/>
            <person name="Labutti K."/>
            <person name="Lipzen A."/>
            <person name="Ng V."/>
            <person name="Riley R."/>
            <person name="Sandor L."/>
            <person name="Barry K."/>
            <person name="Martinez A.T."/>
            <person name="Xiao Y."/>
            <person name="Gibbons J.G."/>
            <person name="Terashima K."/>
            <person name="Grigoriev I.V."/>
            <person name="Hibbett D.S."/>
        </authorList>
    </citation>
    <scope>NUCLEOTIDE SEQUENCE</scope>
    <source>
        <strain evidence="1">RHP3577 ss4</strain>
    </source>
</reference>
<keyword evidence="2" id="KW-1185">Reference proteome</keyword>
<sequence length="318" mass="36216">EEYPPRDHWIVESQSILGRWEEHLLRGKQSDVRKTRKELFMLDSEKLKFDILEQESAAFRDEKGELVCVAMRGLCSDPNIVNWADSRVQKNVEIEKNIRVSQIEVIMQKEDAGCIVIAGWSGGAQSKPAFNWVKNLTKKIPDAEKRNLRYEAASVFAVFWNLVRMHGPPEVVDDLEEFVKRTGIYRMDERVHGGGAENTYTVPVNGTEITFDGANMAPPSGVFARNYARPVHRENQPHIWSAAWTTYRNQSVQGGNFYISEYGIRIRSAANTVVFWKPKHYHATSLQDIDPLEKGGPHVQSGLSIVTSARLPSVFRQF</sequence>
<feature type="non-terminal residue" evidence="1">
    <location>
        <position position="1"/>
    </location>
</feature>
<evidence type="ECO:0000313" key="2">
    <source>
        <dbReference type="Proteomes" id="UP001150217"/>
    </source>
</evidence>
<gene>
    <name evidence="1" type="ORF">C8R41DRAFT_716840</name>
</gene>
<dbReference type="Proteomes" id="UP001150217">
    <property type="component" value="Unassembled WGS sequence"/>
</dbReference>
<name>A0ABQ8VEA5_9AGAR</name>
<evidence type="ECO:0000313" key="1">
    <source>
        <dbReference type="EMBL" id="KAJ4491059.1"/>
    </source>
</evidence>
<accession>A0ABQ8VEA5</accession>